<feature type="region of interest" description="Disordered" evidence="2">
    <location>
        <begin position="563"/>
        <end position="592"/>
    </location>
</feature>
<feature type="compositionally biased region" description="Basic residues" evidence="2">
    <location>
        <begin position="1163"/>
        <end position="1172"/>
    </location>
</feature>
<feature type="region of interest" description="Disordered" evidence="2">
    <location>
        <begin position="1086"/>
        <end position="1109"/>
    </location>
</feature>
<feature type="coiled-coil region" evidence="1">
    <location>
        <begin position="900"/>
        <end position="991"/>
    </location>
</feature>
<accession>A0A1J1GVC9</accession>
<evidence type="ECO:0000256" key="1">
    <source>
        <dbReference type="SAM" id="Coils"/>
    </source>
</evidence>
<dbReference type="GeneID" id="39732172"/>
<dbReference type="Proteomes" id="UP000220797">
    <property type="component" value="Unassembled WGS sequence"/>
</dbReference>
<feature type="compositionally biased region" description="Basic and acidic residues" evidence="2">
    <location>
        <begin position="1147"/>
        <end position="1162"/>
    </location>
</feature>
<comment type="caution">
    <text evidence="3">The sequence shown here is derived from an EMBL/GenBank/DDBJ whole genome shotgun (WGS) entry which is preliminary data.</text>
</comment>
<dbReference type="RefSeq" id="XP_028529223.1">
    <property type="nucleotide sequence ID" value="XM_028672696.1"/>
</dbReference>
<feature type="region of interest" description="Disordered" evidence="2">
    <location>
        <begin position="1147"/>
        <end position="1181"/>
    </location>
</feature>
<evidence type="ECO:0000256" key="2">
    <source>
        <dbReference type="SAM" id="MobiDB-lite"/>
    </source>
</evidence>
<keyword evidence="1" id="KW-0175">Coiled coil</keyword>
<reference evidence="3" key="1">
    <citation type="submission" date="2015-04" db="EMBL/GenBank/DDBJ databases">
        <authorList>
            <consortium name="Pathogen Informatics"/>
        </authorList>
    </citation>
    <scope>NUCLEOTIDE SEQUENCE [LARGE SCALE GENOMIC DNA]</scope>
    <source>
        <strain evidence="3">8A</strain>
    </source>
</reference>
<sequence length="1377" mass="162612">MDYNGDILDIERNNLLVNQITKNGRKFCYKLFLFKMRSKSDKLRHYEISNSVTSENFIKAYLTKESNFILLSNNRFYMYDNETKKKRCLMNLNDSEPIDFIYFKEHIIFIQKNKFSLFQSKANGKCNVMLNLKDTPLKVNFCSYKNILYLSTCRRLYFLKLIYLKDKTLKVKNTNMSLPFKSKKEKYLYHSYKNKYYKLNKEYKEVIHVCSYSDKDITVYKFVKGKYKNKKKCLVKLSVNKLNNEIIKGGFFFKINVFDKEKKINENIGNENNDKKENTSHECHIINSITEENILNREKLKNGNDNVLLSSTNLFSDDKRKETERENNSNISLNSLNMCEHSENRENNIPFDLNVCKENENSNMKEQGNICNLKIKENIIKLYLLIYGESGKIQIYFIDYLNQESFKFGFANIKKNPVLYMQLPFKTYFIYNVSDIFSERVAKQKSIIQKKKRLSSNYNKYLEHIMNKEIYINSNFFFDAVAMNDNTAKIYTIQINHDFLYTFQNNTESIELNVIDSNNKIIAVKNMSDNEKKKNLIDKVINESKFSCYSDSDSYIDSEITWEDSDNSDKKSSYNESDSLMESDSTNDEDKEKLNSVNNFANNMNMENKQNLLEIHLNGNITNESPDVEIKKIKEIKSSAESKKSVNSSVNKDNIEFCSQEYCSDDDIYSCKNKIIDESYALDIKNCAISIDEKKKKINHNENMENHAILGNNDQDIYNGNSLFLNNHNSKCLENENINLLNGNTDNSNFYLNEENLENSSEFEINKNILKNQNMLYSTNSKNSSDDLCISSSSLLNKEDLSLENSYANENKLVKSKDEELYNEEENIYDKNLKDENEKEEILLELKKVEEIYSYNKSHEFNLNKKEESNINKREETIINNENSSTNKKKTIIINDEIEHKETENEIKVELKQVKQKRIEKKRPEKRVKDVEDKKYKNEEIELDIKEKKNETKENIKIEDEKKNIENKVIIETIEENFDNIENKNKNIKKKNMRTYINETETESDKEGKNIKENNMKKSKKIKEVEISIQDEGGINKENAITDEQKGITINEEMNKQDVLINEKEKFNKNMKLKEKNIDKEKEMYNEDIKKENESTDKEKKIDENEKMNNQNVYINEEKEIYENIKSEKENTCEGEKINKNEEINKECNSSNEEKGNDEKKEKIKKKKKRNKKKEEEVVKEDIEENILEKSKKRKTDDEFSYDRRDFDNNSSDLKNNYNHDMNNKLDKDLVNSNDKFLVISSMIKLNISLKRYCNVIDLINTKDEKLIKNTIINLGKKHSIKLLEFLLSSLTKSKFFINTFYIWIKTICKVHKSVLKEKTNRRLVTKISGIATNILKNEYMVKHVVEKINYTIDNIIKNQVFDNVENLNYKDGTIIK</sequence>
<dbReference type="VEuPathDB" id="PlasmoDB:PGAL8A_00364200"/>
<protein>
    <submittedName>
        <fullName evidence="3">Uncharacterized protein</fullName>
    </submittedName>
</protein>
<feature type="compositionally biased region" description="Basic and acidic residues" evidence="2">
    <location>
        <begin position="1086"/>
        <end position="1107"/>
    </location>
</feature>
<organism evidence="3 4">
    <name type="scientific">Plasmodium gallinaceum</name>
    <dbReference type="NCBI Taxonomy" id="5849"/>
    <lineage>
        <taxon>Eukaryota</taxon>
        <taxon>Sar</taxon>
        <taxon>Alveolata</taxon>
        <taxon>Apicomplexa</taxon>
        <taxon>Aconoidasida</taxon>
        <taxon>Haemosporida</taxon>
        <taxon>Plasmodiidae</taxon>
        <taxon>Plasmodium</taxon>
        <taxon>Plasmodium (Haemamoeba)</taxon>
    </lineage>
</organism>
<gene>
    <name evidence="3" type="ORF">PGAL8A_00364200</name>
</gene>
<dbReference type="EMBL" id="CVMV01000059">
    <property type="protein sequence ID" value="CRG96418.1"/>
    <property type="molecule type" value="Genomic_DNA"/>
</dbReference>
<keyword evidence="4" id="KW-1185">Reference proteome</keyword>
<dbReference type="OrthoDB" id="5355499at2759"/>
<evidence type="ECO:0000313" key="3">
    <source>
        <dbReference type="EMBL" id="CRG96418.1"/>
    </source>
</evidence>
<evidence type="ECO:0000313" key="4">
    <source>
        <dbReference type="Proteomes" id="UP000220797"/>
    </source>
</evidence>
<name>A0A1J1GVC9_PLAGA</name>
<proteinExistence type="predicted"/>